<comment type="pathway">
    <text evidence="2">Amino-acid biosynthesis; L-threonine biosynthesis; L-threonine from L-aspartate: step 3/5.</text>
</comment>
<dbReference type="Pfam" id="PF00742">
    <property type="entry name" value="Homoserine_dh"/>
    <property type="match status" value="1"/>
</dbReference>
<evidence type="ECO:0000256" key="3">
    <source>
        <dbReference type="ARBA" id="ARBA00005062"/>
    </source>
</evidence>
<dbReference type="PIRSF" id="PIRSF000098">
    <property type="entry name" value="Homoser_dehydrog"/>
    <property type="match status" value="1"/>
</dbReference>
<dbReference type="SUPFAM" id="SSF55347">
    <property type="entry name" value="Glyceraldehyde-3-phosphate dehydrogenase-like, C-terminal domain"/>
    <property type="match status" value="1"/>
</dbReference>
<dbReference type="UniPathway" id="UPA00050">
    <property type="reaction ID" value="UER00063"/>
</dbReference>
<dbReference type="FunFam" id="3.40.50.720:FF:000062">
    <property type="entry name" value="Homoserine dehydrogenase"/>
    <property type="match status" value="1"/>
</dbReference>
<evidence type="ECO:0000259" key="14">
    <source>
        <dbReference type="PROSITE" id="PS51671"/>
    </source>
</evidence>
<proteinExistence type="inferred from homology"/>
<reference evidence="15" key="1">
    <citation type="journal article" date="2015" name="Nature">
        <title>Complex archaea that bridge the gap between prokaryotes and eukaryotes.</title>
        <authorList>
            <person name="Spang A."/>
            <person name="Saw J.H."/>
            <person name="Jorgensen S.L."/>
            <person name="Zaremba-Niedzwiedzka K."/>
            <person name="Martijn J."/>
            <person name="Lind A.E."/>
            <person name="van Eijk R."/>
            <person name="Schleper C."/>
            <person name="Guy L."/>
            <person name="Ettema T.J."/>
        </authorList>
    </citation>
    <scope>NUCLEOTIDE SEQUENCE</scope>
</reference>
<dbReference type="Pfam" id="PF03447">
    <property type="entry name" value="NAD_binding_3"/>
    <property type="match status" value="1"/>
</dbReference>
<dbReference type="Gene3D" id="3.30.360.10">
    <property type="entry name" value="Dihydrodipicolinate Reductase, domain 2"/>
    <property type="match status" value="1"/>
</dbReference>
<dbReference type="PROSITE" id="PS51671">
    <property type="entry name" value="ACT"/>
    <property type="match status" value="1"/>
</dbReference>
<comment type="cofactor">
    <cofactor evidence="1">
        <name>a metal cation</name>
        <dbReference type="ChEBI" id="CHEBI:25213"/>
    </cofactor>
</comment>
<accession>A0A0F9NZ13</accession>
<organism evidence="15">
    <name type="scientific">marine sediment metagenome</name>
    <dbReference type="NCBI Taxonomy" id="412755"/>
    <lineage>
        <taxon>unclassified sequences</taxon>
        <taxon>metagenomes</taxon>
        <taxon>ecological metagenomes</taxon>
    </lineage>
</organism>
<evidence type="ECO:0000256" key="11">
    <source>
        <dbReference type="ARBA" id="ARBA00023002"/>
    </source>
</evidence>
<dbReference type="InterPro" id="IPR019811">
    <property type="entry name" value="HDH_CS"/>
</dbReference>
<keyword evidence="12" id="KW-0520">NAD</keyword>
<dbReference type="GO" id="GO:0009086">
    <property type="term" value="P:methionine biosynthetic process"/>
    <property type="evidence" value="ECO:0007669"/>
    <property type="project" value="UniProtKB-KW"/>
</dbReference>
<dbReference type="InterPro" id="IPR036291">
    <property type="entry name" value="NAD(P)-bd_dom_sf"/>
</dbReference>
<dbReference type="InterPro" id="IPR016204">
    <property type="entry name" value="HDH"/>
</dbReference>
<dbReference type="NCBIfam" id="NF004976">
    <property type="entry name" value="PRK06349.1"/>
    <property type="match status" value="1"/>
</dbReference>
<dbReference type="CDD" id="cd04881">
    <property type="entry name" value="ACT_HSDH-Hom"/>
    <property type="match status" value="1"/>
</dbReference>
<dbReference type="InterPro" id="IPR002912">
    <property type="entry name" value="ACT_dom"/>
</dbReference>
<dbReference type="PANTHER" id="PTHR43331">
    <property type="entry name" value="HOMOSERINE DEHYDROGENASE"/>
    <property type="match status" value="1"/>
</dbReference>
<evidence type="ECO:0000256" key="2">
    <source>
        <dbReference type="ARBA" id="ARBA00005056"/>
    </source>
</evidence>
<name>A0A0F9NZ13_9ZZZZ</name>
<dbReference type="FunFam" id="3.30.360.10:FF:000005">
    <property type="entry name" value="Homoserine dehydrogenase"/>
    <property type="match status" value="1"/>
</dbReference>
<keyword evidence="7" id="KW-0028">Amino-acid biosynthesis</keyword>
<evidence type="ECO:0000256" key="5">
    <source>
        <dbReference type="ARBA" id="ARBA00013213"/>
    </source>
</evidence>
<evidence type="ECO:0000256" key="4">
    <source>
        <dbReference type="ARBA" id="ARBA00006753"/>
    </source>
</evidence>
<dbReference type="GO" id="GO:0009088">
    <property type="term" value="P:threonine biosynthetic process"/>
    <property type="evidence" value="ECO:0007669"/>
    <property type="project" value="UniProtKB-UniPathway"/>
</dbReference>
<dbReference type="GO" id="GO:0004412">
    <property type="term" value="F:homoserine dehydrogenase activity"/>
    <property type="evidence" value="ECO:0007669"/>
    <property type="project" value="UniProtKB-EC"/>
</dbReference>
<dbReference type="PANTHER" id="PTHR43331:SF1">
    <property type="entry name" value="HOMOSERINE DEHYDROGENASE"/>
    <property type="match status" value="1"/>
</dbReference>
<dbReference type="EC" id="1.1.1.3" evidence="5"/>
<dbReference type="SUPFAM" id="SSF51735">
    <property type="entry name" value="NAD(P)-binding Rossmann-fold domains"/>
    <property type="match status" value="1"/>
</dbReference>
<dbReference type="UniPathway" id="UPA00051">
    <property type="reaction ID" value="UER00465"/>
</dbReference>
<dbReference type="Gene3D" id="3.30.70.260">
    <property type="match status" value="1"/>
</dbReference>
<evidence type="ECO:0000256" key="13">
    <source>
        <dbReference type="ARBA" id="ARBA00023167"/>
    </source>
</evidence>
<comment type="pathway">
    <text evidence="3">Amino-acid biosynthesis; L-methionine biosynthesis via de novo pathway; L-homoserine from L-aspartate: step 3/3.</text>
</comment>
<keyword evidence="10" id="KW-0521">NADP</keyword>
<dbReference type="Gene3D" id="3.40.50.720">
    <property type="entry name" value="NAD(P)-binding Rossmann-like Domain"/>
    <property type="match status" value="1"/>
</dbReference>
<dbReference type="InterPro" id="IPR001342">
    <property type="entry name" value="HDH_cat"/>
</dbReference>
<dbReference type="PROSITE" id="PS01042">
    <property type="entry name" value="HOMOSER_DHGENASE"/>
    <property type="match status" value="1"/>
</dbReference>
<dbReference type="Pfam" id="PF01842">
    <property type="entry name" value="ACT"/>
    <property type="match status" value="1"/>
</dbReference>
<comment type="similarity">
    <text evidence="4">Belongs to the homoserine dehydrogenase family.</text>
</comment>
<evidence type="ECO:0000256" key="8">
    <source>
        <dbReference type="ARBA" id="ARBA00022697"/>
    </source>
</evidence>
<comment type="caution">
    <text evidence="15">The sequence shown here is derived from an EMBL/GenBank/DDBJ whole genome shotgun (WGS) entry which is preliminary data.</text>
</comment>
<evidence type="ECO:0000256" key="1">
    <source>
        <dbReference type="ARBA" id="ARBA00001920"/>
    </source>
</evidence>
<evidence type="ECO:0000313" key="15">
    <source>
        <dbReference type="EMBL" id="KKN23099.1"/>
    </source>
</evidence>
<keyword evidence="9" id="KW-0479">Metal-binding</keyword>
<evidence type="ECO:0000256" key="6">
    <source>
        <dbReference type="ARBA" id="ARBA00013376"/>
    </source>
</evidence>
<dbReference type="SUPFAM" id="SSF55021">
    <property type="entry name" value="ACT-like"/>
    <property type="match status" value="1"/>
</dbReference>
<dbReference type="GO" id="GO:0050661">
    <property type="term" value="F:NADP binding"/>
    <property type="evidence" value="ECO:0007669"/>
    <property type="project" value="InterPro"/>
</dbReference>
<protein>
    <recommendedName>
        <fullName evidence="6">Homoserine dehydrogenase</fullName>
        <ecNumber evidence="5">1.1.1.3</ecNumber>
    </recommendedName>
</protein>
<keyword evidence="11" id="KW-0560">Oxidoreductase</keyword>
<evidence type="ECO:0000256" key="7">
    <source>
        <dbReference type="ARBA" id="ARBA00022605"/>
    </source>
</evidence>
<dbReference type="InterPro" id="IPR005106">
    <property type="entry name" value="Asp/hSer_DH_NAD-bd"/>
</dbReference>
<dbReference type="EMBL" id="LAZR01003005">
    <property type="protein sequence ID" value="KKN23099.1"/>
    <property type="molecule type" value="Genomic_DNA"/>
</dbReference>
<evidence type="ECO:0000256" key="12">
    <source>
        <dbReference type="ARBA" id="ARBA00023027"/>
    </source>
</evidence>
<keyword evidence="13" id="KW-0486">Methionine biosynthesis</keyword>
<gene>
    <name evidence="15" type="ORF">LCGC14_0908430</name>
</gene>
<keyword evidence="8" id="KW-0791">Threonine biosynthesis</keyword>
<feature type="domain" description="ACT" evidence="14">
    <location>
        <begin position="352"/>
        <end position="432"/>
    </location>
</feature>
<dbReference type="InterPro" id="IPR045865">
    <property type="entry name" value="ACT-like_dom_sf"/>
</dbReference>
<evidence type="ECO:0000256" key="10">
    <source>
        <dbReference type="ARBA" id="ARBA00022857"/>
    </source>
</evidence>
<dbReference type="AlphaFoldDB" id="A0A0F9NZ13"/>
<dbReference type="GO" id="GO:0046872">
    <property type="term" value="F:metal ion binding"/>
    <property type="evidence" value="ECO:0007669"/>
    <property type="project" value="UniProtKB-KW"/>
</dbReference>
<evidence type="ECO:0000256" key="9">
    <source>
        <dbReference type="ARBA" id="ARBA00022723"/>
    </source>
</evidence>
<sequence length="436" mass="47081">MKKNINVGLLGLGSIGSGVYNVLRKHSRDYKQNIGASIAIKKIAVKNKRKKRDVYVDPKMLTTDASSIINDPEIDIVIELIGGTKIARNLIIKALNNKKHVVTANKEVMAQYGKELFDTANKNEVDLYFEASVGGGIPIIKPLKDSLEANKITKIMGIVNGTTNYILSKMSDEDLSYKQALKEAQEKGFAEADPEADVGGGDAASKIAILASIAFNSRITKEKVFIEGITSITPKDLDYAADMGHVIKLLAIAKHEDEKAEVRVHPTMIKNDHPLAAVNGAYNAIFVEGDAVGEVMFFGQGAGSLPTASAVIADTLEIVKNINTGVTGKRMVCTCYDKIKIKPMVDITSSFYLRMKVADKPGVLAKISKIFGDNKASIKSVIQKGPAVAAGRHGRSAELIFITHPVVEANLRKALTGINKLDQVIAVKNVIRVEEG</sequence>